<gene>
    <name evidence="1" type="ORF">LLUT_LOCUS31828</name>
</gene>
<dbReference type="AlphaFoldDB" id="A0AAV1YAF1"/>
<keyword evidence="2" id="KW-1185">Reference proteome</keyword>
<dbReference type="EMBL" id="CAXHTB010000023">
    <property type="protein sequence ID" value="CAL0330768.1"/>
    <property type="molecule type" value="Genomic_DNA"/>
</dbReference>
<sequence length="51" mass="5994">MILTTVKGPTSYEDIRTVFDIIYSTFRNACFAMSLLKDDREYIEALREIKD</sequence>
<name>A0AAV1YAF1_LUPLU</name>
<evidence type="ECO:0000313" key="2">
    <source>
        <dbReference type="Proteomes" id="UP001497480"/>
    </source>
</evidence>
<accession>A0AAV1YAF1</accession>
<protein>
    <submittedName>
        <fullName evidence="1">Uncharacterized protein</fullName>
    </submittedName>
</protein>
<evidence type="ECO:0000313" key="1">
    <source>
        <dbReference type="EMBL" id="CAL0330768.1"/>
    </source>
</evidence>
<proteinExistence type="predicted"/>
<comment type="caution">
    <text evidence="1">The sequence shown here is derived from an EMBL/GenBank/DDBJ whole genome shotgun (WGS) entry which is preliminary data.</text>
</comment>
<dbReference type="Proteomes" id="UP001497480">
    <property type="component" value="Unassembled WGS sequence"/>
</dbReference>
<organism evidence="1 2">
    <name type="scientific">Lupinus luteus</name>
    <name type="common">European yellow lupine</name>
    <dbReference type="NCBI Taxonomy" id="3873"/>
    <lineage>
        <taxon>Eukaryota</taxon>
        <taxon>Viridiplantae</taxon>
        <taxon>Streptophyta</taxon>
        <taxon>Embryophyta</taxon>
        <taxon>Tracheophyta</taxon>
        <taxon>Spermatophyta</taxon>
        <taxon>Magnoliopsida</taxon>
        <taxon>eudicotyledons</taxon>
        <taxon>Gunneridae</taxon>
        <taxon>Pentapetalae</taxon>
        <taxon>rosids</taxon>
        <taxon>fabids</taxon>
        <taxon>Fabales</taxon>
        <taxon>Fabaceae</taxon>
        <taxon>Papilionoideae</taxon>
        <taxon>50 kb inversion clade</taxon>
        <taxon>genistoids sensu lato</taxon>
        <taxon>core genistoids</taxon>
        <taxon>Genisteae</taxon>
        <taxon>Lupinus</taxon>
    </lineage>
</organism>
<reference evidence="1 2" key="1">
    <citation type="submission" date="2024-03" db="EMBL/GenBank/DDBJ databases">
        <authorList>
            <person name="Martinez-Hernandez J."/>
        </authorList>
    </citation>
    <scope>NUCLEOTIDE SEQUENCE [LARGE SCALE GENOMIC DNA]</scope>
</reference>